<dbReference type="Pfam" id="PF00702">
    <property type="entry name" value="Hydrolase"/>
    <property type="match status" value="1"/>
</dbReference>
<dbReference type="PANTHER" id="PTHR47438">
    <property type="entry name" value="PHOSPHATE METABOLISM PROTEIN 8-RELATED"/>
    <property type="match status" value="1"/>
</dbReference>
<dbReference type="PANTHER" id="PTHR47438:SF1">
    <property type="entry name" value="PHOSPHATE METABOLISM PROTEIN 8-RELATED"/>
    <property type="match status" value="1"/>
</dbReference>
<organism evidence="1">
    <name type="scientific">Mimivirus LCMiAC02</name>
    <dbReference type="NCBI Taxonomy" id="2506609"/>
    <lineage>
        <taxon>Viruses</taxon>
        <taxon>Varidnaviria</taxon>
        <taxon>Bamfordvirae</taxon>
        <taxon>Nucleocytoviricota</taxon>
        <taxon>Megaviricetes</taxon>
        <taxon>Imitervirales</taxon>
        <taxon>Mimiviridae</taxon>
        <taxon>Klosneuvirinae</taxon>
    </lineage>
</organism>
<dbReference type="SUPFAM" id="SSF56784">
    <property type="entry name" value="HAD-like"/>
    <property type="match status" value="1"/>
</dbReference>
<keyword evidence="1" id="KW-0378">Hydrolase</keyword>
<name>A0A4D5XEV0_9VIRU</name>
<reference evidence="1" key="1">
    <citation type="journal article" date="2019" name="MBio">
        <title>Virus Genomes from Deep Sea Sediments Expand the Ocean Megavirome and Support Independent Origins of Viral Gigantism.</title>
        <authorList>
            <person name="Backstrom D."/>
            <person name="Yutin N."/>
            <person name="Jorgensen S.L."/>
            <person name="Dharamshi J."/>
            <person name="Homa F."/>
            <person name="Zaremba-Niedwiedzka K."/>
            <person name="Spang A."/>
            <person name="Wolf Y.I."/>
            <person name="Koonin E.V."/>
            <person name="Ettema T.J."/>
        </authorList>
    </citation>
    <scope>NUCLEOTIDE SEQUENCE</scope>
</reference>
<dbReference type="EMBL" id="MK500410">
    <property type="protein sequence ID" value="QBK89228.1"/>
    <property type="molecule type" value="Genomic_DNA"/>
</dbReference>
<dbReference type="InterPro" id="IPR052791">
    <property type="entry name" value="SSM1_domain"/>
</dbReference>
<proteinExistence type="predicted"/>
<dbReference type="GO" id="GO:0009166">
    <property type="term" value="P:nucleotide catabolic process"/>
    <property type="evidence" value="ECO:0007669"/>
    <property type="project" value="TreeGrafter"/>
</dbReference>
<dbReference type="GO" id="GO:0006206">
    <property type="term" value="P:pyrimidine nucleobase metabolic process"/>
    <property type="evidence" value="ECO:0007669"/>
    <property type="project" value="TreeGrafter"/>
</dbReference>
<gene>
    <name evidence="1" type="ORF">LCMiAC02_03230</name>
</gene>
<dbReference type="InterPro" id="IPR023214">
    <property type="entry name" value="HAD_sf"/>
</dbReference>
<dbReference type="GO" id="GO:0008252">
    <property type="term" value="F:nucleotidase activity"/>
    <property type="evidence" value="ECO:0007669"/>
    <property type="project" value="TreeGrafter"/>
</dbReference>
<dbReference type="Gene3D" id="3.40.50.1000">
    <property type="entry name" value="HAD superfamily/HAD-like"/>
    <property type="match status" value="1"/>
</dbReference>
<accession>A0A4D5XEV0</accession>
<evidence type="ECO:0000313" key="1">
    <source>
        <dbReference type="EMBL" id="QBK89228.1"/>
    </source>
</evidence>
<sequence length="265" mass="31393">MNSKDSEYIGDDDWFKKYLLKIAHYDKMMKQYNKTTYVVFDVDNTLFTKRHKVMKYMRKRGIEYLENKIKCENEKMAMKMTRLNKEYDNVFQGLSVENGIDIDITDYVDFVSEGASQHIKPTFNELHELHILFESLSKIPNLKIWTFSNGSNKHVNQVLDILKITNYFDGHINLTFIINKYKKYISKPSQKAYRIAEDEMGFNKDSDKIYFIDDYDKNIEASIKRKNWVGILVDEKGTRSVDGALRIKNIHELKNKVPKLFNSLY</sequence>
<protein>
    <submittedName>
        <fullName evidence="1">Haloacid dehalogenase-like hydrolase</fullName>
    </submittedName>
</protein>
<dbReference type="Gene3D" id="1.10.150.450">
    <property type="match status" value="1"/>
</dbReference>
<dbReference type="InterPro" id="IPR036412">
    <property type="entry name" value="HAD-like_sf"/>
</dbReference>